<feature type="signal peptide" evidence="1">
    <location>
        <begin position="1"/>
        <end position="21"/>
    </location>
</feature>
<accession>A0ABP8EST0</accession>
<comment type="caution">
    <text evidence="3">The sequence shown here is derived from an EMBL/GenBank/DDBJ whole genome shotgun (WGS) entry which is preliminary data.</text>
</comment>
<dbReference type="InterPro" id="IPR014044">
    <property type="entry name" value="CAP_dom"/>
</dbReference>
<dbReference type="Pfam" id="PF04122">
    <property type="entry name" value="CW_binding_2"/>
    <property type="match status" value="3"/>
</dbReference>
<dbReference type="CDD" id="cd05379">
    <property type="entry name" value="CAP_bacterial"/>
    <property type="match status" value="1"/>
</dbReference>
<evidence type="ECO:0000256" key="1">
    <source>
        <dbReference type="SAM" id="SignalP"/>
    </source>
</evidence>
<dbReference type="InterPro" id="IPR007253">
    <property type="entry name" value="Cell_wall-bd_2"/>
</dbReference>
<name>A0ABP8EST0_9MICO</name>
<feature type="chain" id="PRO_5045596331" description="SCP domain-containing protein" evidence="1">
    <location>
        <begin position="22"/>
        <end position="463"/>
    </location>
</feature>
<dbReference type="InterPro" id="IPR051922">
    <property type="entry name" value="Bact_Sporulation_Assoc"/>
</dbReference>
<proteinExistence type="predicted"/>
<dbReference type="Pfam" id="PF00188">
    <property type="entry name" value="CAP"/>
    <property type="match status" value="1"/>
</dbReference>
<evidence type="ECO:0000313" key="3">
    <source>
        <dbReference type="EMBL" id="GAA4286912.1"/>
    </source>
</evidence>
<dbReference type="InterPro" id="IPR035940">
    <property type="entry name" value="CAP_sf"/>
</dbReference>
<feature type="domain" description="SCP" evidence="2">
    <location>
        <begin position="32"/>
        <end position="142"/>
    </location>
</feature>
<dbReference type="EMBL" id="BAABBA010000005">
    <property type="protein sequence ID" value="GAA4286912.1"/>
    <property type="molecule type" value="Genomic_DNA"/>
</dbReference>
<keyword evidence="1" id="KW-0732">Signal</keyword>
<keyword evidence="4" id="KW-1185">Reference proteome</keyword>
<reference evidence="4" key="1">
    <citation type="journal article" date="2019" name="Int. J. Syst. Evol. Microbiol.">
        <title>The Global Catalogue of Microorganisms (GCM) 10K type strain sequencing project: providing services to taxonomists for standard genome sequencing and annotation.</title>
        <authorList>
            <consortium name="The Broad Institute Genomics Platform"/>
            <consortium name="The Broad Institute Genome Sequencing Center for Infectious Disease"/>
            <person name="Wu L."/>
            <person name="Ma J."/>
        </authorList>
    </citation>
    <scope>NUCLEOTIDE SEQUENCE [LARGE SCALE GENOMIC DNA]</scope>
    <source>
        <strain evidence="4">JCM 17459</strain>
    </source>
</reference>
<dbReference type="PANTHER" id="PTHR30032">
    <property type="entry name" value="N-ACETYLMURAMOYL-L-ALANINE AMIDASE-RELATED"/>
    <property type="match status" value="1"/>
</dbReference>
<organism evidence="3 4">
    <name type="scientific">Georgenia daeguensis</name>
    <dbReference type="NCBI Taxonomy" id="908355"/>
    <lineage>
        <taxon>Bacteria</taxon>
        <taxon>Bacillati</taxon>
        <taxon>Actinomycetota</taxon>
        <taxon>Actinomycetes</taxon>
        <taxon>Micrococcales</taxon>
        <taxon>Bogoriellaceae</taxon>
        <taxon>Georgenia</taxon>
    </lineage>
</organism>
<dbReference type="Gene3D" id="3.40.33.10">
    <property type="entry name" value="CAP"/>
    <property type="match status" value="1"/>
</dbReference>
<evidence type="ECO:0000313" key="4">
    <source>
        <dbReference type="Proteomes" id="UP001499841"/>
    </source>
</evidence>
<gene>
    <name evidence="3" type="ORF">GCM10022262_12710</name>
</gene>
<evidence type="ECO:0000259" key="2">
    <source>
        <dbReference type="Pfam" id="PF00188"/>
    </source>
</evidence>
<protein>
    <recommendedName>
        <fullName evidence="2">SCP domain-containing protein</fullName>
    </recommendedName>
</protein>
<sequence length="463" mass="47763">MLLAAVVAMTVSFGLVPTASASDATVADRIFTLLNKARADNGLPPLKRVVELDSVAQAWSQQQAAESRMYHNPYYSEQYPSGWRYAAENVAYTGGTTPSGDRFHELWMNSPGHRANILNPNFTHVGVGVATKGDRTYATQNFAQYPTSVTLTPTQPTLTSAPTTPVERWSGADRYAVSAKVSAANFDPGVRVAYVANGLTSVDALSAAPVAGMNDAPVLLTRPGSLPAEVAAELKRLRPQRIVILGGTGAVSSGVQSQLRSYSGTVDRWSGADRYEVSAAVSRANFSAGEPVVYVANGQTSVDALSAAPVAGMQGAPVLLTQAGTLPGAVAQELKRLAPRRIVVLGGIGAVSSGVERQLASYAGSVSRWSGADRYAVSAAVSKGTFSAGAPVVYVANGLTSVDALSAAPVAGMNGAPVLLTQPGALPTSVLAELRRLDPGRVVVLGGTGAVGTSVESQLARLG</sequence>
<dbReference type="SUPFAM" id="SSF55797">
    <property type="entry name" value="PR-1-like"/>
    <property type="match status" value="1"/>
</dbReference>
<dbReference type="Proteomes" id="UP001499841">
    <property type="component" value="Unassembled WGS sequence"/>
</dbReference>
<dbReference type="PANTHER" id="PTHR30032:SF4">
    <property type="entry name" value="AMIDASE ENHANCER"/>
    <property type="match status" value="1"/>
</dbReference>
<dbReference type="Gene3D" id="3.40.50.12090">
    <property type="match status" value="1"/>
</dbReference>